<protein>
    <recommendedName>
        <fullName evidence="4">Questin oxidase family protein</fullName>
    </recommendedName>
</protein>
<dbReference type="InterPro" id="IPR025337">
    <property type="entry name" value="Questin_oxidase-like"/>
</dbReference>
<dbReference type="Pfam" id="PF14027">
    <property type="entry name" value="Questin_oxidase"/>
    <property type="match status" value="1"/>
</dbReference>
<evidence type="ECO:0000256" key="1">
    <source>
        <dbReference type="ARBA" id="ARBA00023002"/>
    </source>
</evidence>
<evidence type="ECO:0000313" key="2">
    <source>
        <dbReference type="EMBL" id="AMO93036.1"/>
    </source>
</evidence>
<dbReference type="OrthoDB" id="6457937at2"/>
<dbReference type="PANTHER" id="PTHR35870:SF1">
    <property type="entry name" value="PROTEIN, PUTATIVE (AFU_ORTHOLOGUE AFUA_5G03330)-RELATED"/>
    <property type="match status" value="1"/>
</dbReference>
<dbReference type="PANTHER" id="PTHR35870">
    <property type="entry name" value="PROTEIN, PUTATIVE (AFU_ORTHOLOGUE AFUA_5G03330)-RELATED"/>
    <property type="match status" value="1"/>
</dbReference>
<dbReference type="EMBL" id="CP013232">
    <property type="protein sequence ID" value="AMO93036.1"/>
    <property type="molecule type" value="Genomic_DNA"/>
</dbReference>
<dbReference type="GO" id="GO:0016491">
    <property type="term" value="F:oxidoreductase activity"/>
    <property type="evidence" value="ECO:0007669"/>
    <property type="project" value="UniProtKB-KW"/>
</dbReference>
<keyword evidence="1" id="KW-0560">Oxidoreductase</keyword>
<gene>
    <name evidence="2" type="ORF">CFter6_0305</name>
</gene>
<accession>A0A127P5D1</accession>
<evidence type="ECO:0008006" key="4">
    <source>
        <dbReference type="Google" id="ProtNLM"/>
    </source>
</evidence>
<proteinExistence type="predicted"/>
<dbReference type="Proteomes" id="UP000072421">
    <property type="component" value="Chromosome"/>
</dbReference>
<sequence>MNQRLREPTLHRLLDANVRFASDGKDTTNHCPMALCALAGMGAQPERLQEFFNMWQRRFAVPARPAVNAVSRETWLACLGDASAFSALREYFEEWIWSAGTDAVLEQVLGKIPFAPASGAFHALIRLAYGLEAQHLSEIAAGLAALVSGNLHIDAGSHRRAPAASVNQGLAILSRALHDTVFTGGMIVTRLRAVADYPLFYAVLPAAPAQPQLLDDMARAAIALYWQTNNFTALHIVTGLHAARRVLAHLPAALVRRLLPELWVALCAAYVSIGAPPLATSNAVLDEEETLADSPDTWQDLFTTAIASDDDHVIKMVYTCYCENLRAPSPLYLAAAARRAGRVFQVH</sequence>
<reference evidence="2 3" key="1">
    <citation type="submission" date="2015-11" db="EMBL/GenBank/DDBJ databases">
        <title>Exploring the genomic traits of fungus-feeding bacterial genus Collimonas.</title>
        <authorList>
            <person name="Song C."/>
            <person name="Schmidt R."/>
            <person name="de Jager V."/>
            <person name="Krzyzanowska D."/>
            <person name="Jongedijk E."/>
            <person name="Cankar K."/>
            <person name="Beekwilder J."/>
            <person name="van Veen A."/>
            <person name="de Boer W."/>
            <person name="van Veen J.A."/>
            <person name="Garbeva P."/>
        </authorList>
    </citation>
    <scope>NUCLEOTIDE SEQUENCE [LARGE SCALE GENOMIC DNA]</scope>
    <source>
        <strain evidence="2 3">Ter6</strain>
    </source>
</reference>
<dbReference type="RefSeq" id="WP_061538422.1">
    <property type="nucleotide sequence ID" value="NZ_CP013232.1"/>
</dbReference>
<name>A0A127P5D1_9BURK</name>
<evidence type="ECO:0000313" key="3">
    <source>
        <dbReference type="Proteomes" id="UP000072421"/>
    </source>
</evidence>
<dbReference type="PATRIC" id="fig|158899.10.peg.299"/>
<dbReference type="AlphaFoldDB" id="A0A127P5D1"/>
<organism evidence="2">
    <name type="scientific">Collimonas fungivorans</name>
    <dbReference type="NCBI Taxonomy" id="158899"/>
    <lineage>
        <taxon>Bacteria</taxon>
        <taxon>Pseudomonadati</taxon>
        <taxon>Pseudomonadota</taxon>
        <taxon>Betaproteobacteria</taxon>
        <taxon>Burkholderiales</taxon>
        <taxon>Oxalobacteraceae</taxon>
        <taxon>Collimonas</taxon>
    </lineage>
</organism>